<feature type="compositionally biased region" description="Basic and acidic residues" evidence="1">
    <location>
        <begin position="84"/>
        <end position="96"/>
    </location>
</feature>
<feature type="region of interest" description="Disordered" evidence="1">
    <location>
        <begin position="1"/>
        <end position="240"/>
    </location>
</feature>
<keyword evidence="2" id="KW-0808">Transferase</keyword>
<sequence>PLARGDHRARAADRGPAPPPVGPARLALPARRVARRPEQRPHHRRDGLPAVPGDAPRRRPRGAAPGRRDRVRQRRSRHERQRRLRPDAGLRGDRGPRRPAAGRAGGRGAGGAPPRWRRAVPGHPAQRGLGCRDPAPRQRAGPRPVRRRGLPRRVRAARPARPLLRRLALPPPDPRADGAGAGLPGDADRPRPRRRAARPRPLRRAARRRVRPLGGQHPRTGDLPERLREAGRPGDALHEPRPARRIGAALLGAAGRCLAPVLRGVHRGVRRGAVHVREQLPGGQGVVQLRHLLERLQAPDPRGERRRARGPLQRQRGPVLPPGVAGKRI</sequence>
<feature type="non-terminal residue" evidence="2">
    <location>
        <position position="1"/>
    </location>
</feature>
<feature type="non-terminal residue" evidence="2">
    <location>
        <position position="329"/>
    </location>
</feature>
<proteinExistence type="predicted"/>
<reference evidence="2" key="1">
    <citation type="submission" date="2020-02" db="EMBL/GenBank/DDBJ databases">
        <authorList>
            <person name="Meier V. D."/>
        </authorList>
    </citation>
    <scope>NUCLEOTIDE SEQUENCE</scope>
    <source>
        <strain evidence="2">AVDCRST_MAG88</strain>
    </source>
</reference>
<dbReference type="EMBL" id="CADCWM010000945">
    <property type="protein sequence ID" value="CAA9585422.1"/>
    <property type="molecule type" value="Genomic_DNA"/>
</dbReference>
<evidence type="ECO:0000256" key="1">
    <source>
        <dbReference type="SAM" id="MobiDB-lite"/>
    </source>
</evidence>
<accession>A0A6J4VU37</accession>
<organism evidence="2">
    <name type="scientific">uncultured Thermomicrobiales bacterium</name>
    <dbReference type="NCBI Taxonomy" id="1645740"/>
    <lineage>
        <taxon>Bacteria</taxon>
        <taxon>Pseudomonadati</taxon>
        <taxon>Thermomicrobiota</taxon>
        <taxon>Thermomicrobia</taxon>
        <taxon>Thermomicrobiales</taxon>
        <taxon>environmental samples</taxon>
    </lineage>
</organism>
<feature type="compositionally biased region" description="Basic residues" evidence="1">
    <location>
        <begin position="191"/>
        <end position="211"/>
    </location>
</feature>
<dbReference type="EC" id="2.4.2.-" evidence="2"/>
<dbReference type="AlphaFoldDB" id="A0A6J4VU37"/>
<dbReference type="GO" id="GO:0016757">
    <property type="term" value="F:glycosyltransferase activity"/>
    <property type="evidence" value="ECO:0007669"/>
    <property type="project" value="UniProtKB-KW"/>
</dbReference>
<keyword evidence="2" id="KW-0328">Glycosyltransferase</keyword>
<gene>
    <name evidence="2" type="ORF">AVDCRST_MAG88-3860</name>
</gene>
<feature type="compositionally biased region" description="Basic residues" evidence="1">
    <location>
        <begin position="144"/>
        <end position="158"/>
    </location>
</feature>
<feature type="region of interest" description="Disordered" evidence="1">
    <location>
        <begin position="295"/>
        <end position="329"/>
    </location>
</feature>
<feature type="compositionally biased region" description="Low complexity" evidence="1">
    <location>
        <begin position="159"/>
        <end position="168"/>
    </location>
</feature>
<feature type="compositionally biased region" description="Basic residues" evidence="1">
    <location>
        <begin position="69"/>
        <end position="83"/>
    </location>
</feature>
<name>A0A6J4VU37_9BACT</name>
<evidence type="ECO:0000313" key="2">
    <source>
        <dbReference type="EMBL" id="CAA9585422.1"/>
    </source>
</evidence>
<protein>
    <submittedName>
        <fullName evidence="2">Purine/pyrimidine phosphoribosyl transferase</fullName>
        <ecNumber evidence="2">2.4.2.-</ecNumber>
    </submittedName>
</protein>
<feature type="compositionally biased region" description="Basic and acidic residues" evidence="1">
    <location>
        <begin position="1"/>
        <end position="13"/>
    </location>
</feature>
<feature type="compositionally biased region" description="Basic and acidic residues" evidence="1">
    <location>
        <begin position="219"/>
        <end position="240"/>
    </location>
</feature>